<evidence type="ECO:0000256" key="1">
    <source>
        <dbReference type="SAM" id="Coils"/>
    </source>
</evidence>
<dbReference type="AlphaFoldDB" id="A0A0H5QEY2"/>
<dbReference type="GO" id="GO:0006310">
    <property type="term" value="P:DNA recombination"/>
    <property type="evidence" value="ECO:0007669"/>
    <property type="project" value="InterPro"/>
</dbReference>
<dbReference type="NCBIfam" id="NF041497">
    <property type="entry name" value="MobV"/>
    <property type="match status" value="1"/>
</dbReference>
<evidence type="ECO:0000313" key="2">
    <source>
        <dbReference type="EMBL" id="CRY94637.1"/>
    </source>
</evidence>
<dbReference type="GO" id="GO:0003677">
    <property type="term" value="F:DNA binding"/>
    <property type="evidence" value="ECO:0007669"/>
    <property type="project" value="InterPro"/>
</dbReference>
<name>A0A0H5QEY2_9ZZZZ</name>
<feature type="coiled-coil region" evidence="1">
    <location>
        <begin position="212"/>
        <end position="310"/>
    </location>
</feature>
<evidence type="ECO:0008006" key="3">
    <source>
        <dbReference type="Google" id="ProtNLM"/>
    </source>
</evidence>
<dbReference type="EMBL" id="LN852976">
    <property type="protein sequence ID" value="CRY94637.1"/>
    <property type="molecule type" value="Genomic_DNA"/>
</dbReference>
<dbReference type="InterPro" id="IPR001668">
    <property type="entry name" value="Mob_Pre"/>
</dbReference>
<geneLocation type="plasmid" evidence="2">
    <name>pRGRH0304</name>
</geneLocation>
<dbReference type="Gene3D" id="3.30.930.30">
    <property type="match status" value="1"/>
</dbReference>
<dbReference type="Pfam" id="PF01076">
    <property type="entry name" value="Mob_Pre"/>
    <property type="match status" value="1"/>
</dbReference>
<proteinExistence type="predicted"/>
<reference evidence="2" key="1">
    <citation type="submission" date="2015-06" db="EMBL/GenBank/DDBJ databases">
        <authorList>
            <person name="Joergensen T."/>
        </authorList>
    </citation>
    <scope>NUCLEOTIDE SEQUENCE</scope>
    <source>
        <plasmid evidence="2">pRGRH0304</plasmid>
    </source>
</reference>
<keyword evidence="2" id="KW-0614">Plasmid</keyword>
<protein>
    <recommendedName>
        <fullName evidence="3">Mobilization protein</fullName>
    </recommendedName>
</protein>
<organism evidence="2">
    <name type="scientific">uncultured prokaryote</name>
    <dbReference type="NCBI Taxonomy" id="198431"/>
    <lineage>
        <taxon>unclassified sequences</taxon>
        <taxon>environmental samples</taxon>
    </lineage>
</organism>
<accession>A0A0H5QEY2</accession>
<dbReference type="CDD" id="cd17242">
    <property type="entry name" value="MobM_relaxase"/>
    <property type="match status" value="1"/>
</dbReference>
<keyword evidence="1" id="KW-0175">Coiled coil</keyword>
<reference evidence="2" key="2">
    <citation type="submission" date="2015-07" db="EMBL/GenBank/DDBJ databases">
        <title>Plasmids, circular viruses and viroids from rat gut.</title>
        <authorList>
            <person name="Jorgensen T.J."/>
            <person name="Hansen M.A."/>
            <person name="Xu Z."/>
            <person name="Tabak M.A."/>
            <person name="Sorensen S.J."/>
            <person name="Hansen L.H."/>
        </authorList>
    </citation>
    <scope>NUCLEOTIDE SEQUENCE</scope>
    <source>
        <plasmid evidence="2">pRGRH0304</plasmid>
    </source>
</reference>
<sequence>MGYFSLDIKKAKGSSDTVQSDHIERRIIPKNADPTRTHLNRVLIEYPDGVHGRDEAIAHRLNTAGIKRKITHDQVRVVRVVLSGTHEDMMDIQENGRLDEWCSDSIQWLQATFGRENVVAAHLHMDEKTPHIHAAIVPIVTGERRKAKKEQEDGKRKYHKKANTVRLCADDLFNRQTLIAYHDNYARVMAKYGLQRGVRGSEARHTTTTQYYRDIQKKNAALDAENKRLQEQKTETEQELRQAKKEVQTEKLKGAATTAATNIAESVGSLFGSNKVKTLERENTALYREVATHEETIEILQNRIHTMQTEHNRQLLEIQQNHRKEMAEKSVRHKDEVSGLKRIIEKLCAWFPMAKEIMRIESLCRLVGFNERQTTTLTYGKPLIYEGKLYSEEHNRSFTTERAGFQVVKDPADKSKLTLVINRQPIGEWFREQFDRLRQSIRQPIQPQRKSRGIT</sequence>